<organism evidence="3">
    <name type="scientific">Elizabethkingia anophelis</name>
    <dbReference type="NCBI Taxonomy" id="1117645"/>
    <lineage>
        <taxon>Bacteria</taxon>
        <taxon>Pseudomonadati</taxon>
        <taxon>Bacteroidota</taxon>
        <taxon>Flavobacteriia</taxon>
        <taxon>Flavobacteriales</taxon>
        <taxon>Weeksellaceae</taxon>
        <taxon>Elizabethkingia</taxon>
    </lineage>
</organism>
<dbReference type="GeneID" id="56682976"/>
<evidence type="ECO:0000313" key="2">
    <source>
        <dbReference type="EMBL" id="MDV3666229.1"/>
    </source>
</evidence>
<evidence type="ECO:0000313" key="6">
    <source>
        <dbReference type="Proteomes" id="UP000254876"/>
    </source>
</evidence>
<reference evidence="2" key="4">
    <citation type="submission" date="2023-02" db="EMBL/GenBank/DDBJ databases">
        <title>Elizabethkingia anophelis draft genomes.</title>
        <authorList>
            <person name="Nicholson A.C."/>
            <person name="Whitney A.M."/>
            <person name="Humrighouse B.W."/>
            <person name="Villarma A."/>
            <person name="Bell M."/>
            <person name="Mcquiston J."/>
        </authorList>
    </citation>
    <scope>NUCLEOTIDE SEQUENCE</scope>
    <source>
        <strain evidence="2">B4955</strain>
    </source>
</reference>
<dbReference type="EMBL" id="NWGY01000025">
    <property type="protein sequence ID" value="MDV3666229.1"/>
    <property type="molecule type" value="Genomic_DNA"/>
</dbReference>
<gene>
    <name evidence="1" type="ORF">AYC66_12315</name>
    <name evidence="3" type="ORF">BAY09_13265</name>
    <name evidence="2" type="ORF">CMU51_19455</name>
    <name evidence="4" type="ORF">NCTC10588_03724</name>
</gene>
<name>A0A1T3DR64_9FLAO</name>
<dbReference type="AlphaFoldDB" id="A0A1T3DR64"/>
<reference evidence="3" key="2">
    <citation type="submission" date="2016-06" db="EMBL/GenBank/DDBJ databases">
        <authorList>
            <person name="Nicholson A.C."/>
        </authorList>
    </citation>
    <scope>NUCLEOTIDE SEQUENCE [LARGE SCALE GENOMIC DNA]</scope>
    <source>
        <strain evidence="3">E6809</strain>
    </source>
</reference>
<dbReference type="Proteomes" id="UP001189000">
    <property type="component" value="Unassembled WGS sequence"/>
</dbReference>
<reference evidence="1 5" key="1">
    <citation type="submission" date="2016-02" db="EMBL/GenBank/DDBJ databases">
        <authorList>
            <person name="Nicholson A.C."/>
            <person name="Humrighouse B.W."/>
            <person name="Loparev V."/>
            <person name="Emery B."/>
            <person name="Graziano J."/>
            <person name="McQuiston J.R."/>
        </authorList>
    </citation>
    <scope>NUCLEOTIDE SEQUENCE [LARGE SCALE GENOMIC DNA]</scope>
    <source>
        <strain evidence="1 5">E6809</strain>
    </source>
</reference>
<evidence type="ECO:0000313" key="1">
    <source>
        <dbReference type="EMBL" id="AQX51415.1"/>
    </source>
</evidence>
<dbReference type="EMBL" id="MAHS01000003">
    <property type="protein sequence ID" value="OPB52138.1"/>
    <property type="molecule type" value="Genomic_DNA"/>
</dbReference>
<evidence type="ECO:0000313" key="5">
    <source>
        <dbReference type="Proteomes" id="UP000189738"/>
    </source>
</evidence>
<dbReference type="EMBL" id="CP014339">
    <property type="protein sequence ID" value="AQX51415.1"/>
    <property type="molecule type" value="Genomic_DNA"/>
</dbReference>
<evidence type="ECO:0000313" key="3">
    <source>
        <dbReference type="EMBL" id="OPB52138.1"/>
    </source>
</evidence>
<dbReference type="EMBL" id="UFYD01000001">
    <property type="protein sequence ID" value="STD13184.1"/>
    <property type="molecule type" value="Genomic_DNA"/>
</dbReference>
<dbReference type="RefSeq" id="WP_009084336.1">
    <property type="nucleotide sequence ID" value="NZ_CBCRWW010000001.1"/>
</dbReference>
<sequence length="258" mass="30407">MQRKLKQTFKVIALLTIISCNYNSQDATRKLKKKDTLLYAIEYSDDISKSIMSFTVFTDSSYVFTNIVERPNYNKTEEFKGLLKIKNNHLNLSPFELDYNKSQNAELKNNYIDFEGGEFPFRMKIEKTKIQSPNYINYSNFPDIAVFKFIEKENSGHYKNYEINNGDLYKAENILKQCFNDNKGKLNKYSDYVKQINAVKNMQNEIILFVHCYCKLDDFIKKEFRLTPIEMQDGGKCNVYIEINLSKNKYTHFHTAGF</sequence>
<protein>
    <submittedName>
        <fullName evidence="3">Uncharacterized protein</fullName>
    </submittedName>
</protein>
<accession>A0A1T3DR64</accession>
<reference evidence="4 6" key="3">
    <citation type="submission" date="2018-06" db="EMBL/GenBank/DDBJ databases">
        <authorList>
            <consortium name="Pathogen Informatics"/>
            <person name="Doyle S."/>
        </authorList>
    </citation>
    <scope>NUCLEOTIDE SEQUENCE [LARGE SCALE GENOMIC DNA]</scope>
    <source>
        <strain evidence="4 6">NCTC10588</strain>
    </source>
</reference>
<dbReference type="Proteomes" id="UP000189738">
    <property type="component" value="Chromosome"/>
</dbReference>
<evidence type="ECO:0000313" key="4">
    <source>
        <dbReference type="EMBL" id="STD13184.1"/>
    </source>
</evidence>
<dbReference type="Proteomes" id="UP000254876">
    <property type="component" value="Unassembled WGS sequence"/>
</dbReference>
<proteinExistence type="predicted"/>